<evidence type="ECO:0000256" key="1">
    <source>
        <dbReference type="SAM" id="MobiDB-lite"/>
    </source>
</evidence>
<feature type="region of interest" description="Disordered" evidence="1">
    <location>
        <begin position="35"/>
        <end position="60"/>
    </location>
</feature>
<accession>A0A2U3ELH3</accession>
<sequence length="252" mass="28018">MRLATILAVLSAFVAGILGLAVRHEDELPRRLGAIRRETPGSNDTSPGQHPGEPAPDPAAAAAAAGRRIEHARSPIYEVFPGGWRNTDVKCGIGKPAPASSWDEVNNDAKDFFNEPKTINPYIEPGPRPCKRIYCKKGTGFWWCNDVSFPTHTHTHTLSLSLSLSLSLDNVRGWATQHALEDRAERVKRNKKADSRYDAPFQNRDGKVLHAWSDFAVAIGIMQVYDRCKKERAAQIFHRDNWNLMVHGGVDC</sequence>
<organism evidence="3 4">
    <name type="scientific">Purpureocillium lilacinum</name>
    <name type="common">Paecilomyces lilacinus</name>
    <dbReference type="NCBI Taxonomy" id="33203"/>
    <lineage>
        <taxon>Eukaryota</taxon>
        <taxon>Fungi</taxon>
        <taxon>Dikarya</taxon>
        <taxon>Ascomycota</taxon>
        <taxon>Pezizomycotina</taxon>
        <taxon>Sordariomycetes</taxon>
        <taxon>Hypocreomycetidae</taxon>
        <taxon>Hypocreales</taxon>
        <taxon>Ophiocordycipitaceae</taxon>
        <taxon>Purpureocillium</taxon>
    </lineage>
</organism>
<comment type="caution">
    <text evidence="3">The sequence shown here is derived from an EMBL/GenBank/DDBJ whole genome shotgun (WGS) entry which is preliminary data.</text>
</comment>
<evidence type="ECO:0000313" key="3">
    <source>
        <dbReference type="EMBL" id="PWI75355.1"/>
    </source>
</evidence>
<name>A0A2U3ELH3_PURLI</name>
<keyword evidence="2" id="KW-0732">Signal</keyword>
<protein>
    <submittedName>
        <fullName evidence="3">Uncharacterized protein</fullName>
    </submittedName>
</protein>
<dbReference type="Proteomes" id="UP000245956">
    <property type="component" value="Unassembled WGS sequence"/>
</dbReference>
<dbReference type="AlphaFoldDB" id="A0A2U3ELH3"/>
<dbReference type="EMBL" id="LCWV01000002">
    <property type="protein sequence ID" value="PWI75355.1"/>
    <property type="molecule type" value="Genomic_DNA"/>
</dbReference>
<gene>
    <name evidence="3" type="ORF">PCL_06013</name>
</gene>
<proteinExistence type="predicted"/>
<feature type="signal peptide" evidence="2">
    <location>
        <begin position="1"/>
        <end position="19"/>
    </location>
</feature>
<evidence type="ECO:0000313" key="4">
    <source>
        <dbReference type="Proteomes" id="UP000245956"/>
    </source>
</evidence>
<feature type="chain" id="PRO_5015452688" evidence="2">
    <location>
        <begin position="20"/>
        <end position="252"/>
    </location>
</feature>
<evidence type="ECO:0000256" key="2">
    <source>
        <dbReference type="SAM" id="SignalP"/>
    </source>
</evidence>
<reference evidence="3 4" key="1">
    <citation type="journal article" date="2016" name="Front. Microbiol.">
        <title>Genome and transcriptome sequences reveal the specific parasitism of the nematophagous Purpureocillium lilacinum 36-1.</title>
        <authorList>
            <person name="Xie J."/>
            <person name="Li S."/>
            <person name="Mo C."/>
            <person name="Xiao X."/>
            <person name="Peng D."/>
            <person name="Wang G."/>
            <person name="Xiao Y."/>
        </authorList>
    </citation>
    <scope>NUCLEOTIDE SEQUENCE [LARGE SCALE GENOMIC DNA]</scope>
    <source>
        <strain evidence="3 4">36-1</strain>
    </source>
</reference>